<name>A0AAT9GLF2_9BACT</name>
<dbReference type="EMBL" id="AP029612">
    <property type="protein sequence ID" value="BFG71519.1"/>
    <property type="molecule type" value="Genomic_DNA"/>
</dbReference>
<accession>A0AAT9GLF2</accession>
<sequence length="172" mass="19910">MSLLRKCIAIFFLLLVLSPLTGFVLFHHQQKQIRISIKKDFKAKELSTVHIRQLRWYKKNKEIIIHGTLFDVSSIRKEADGTYTVTGLYDHQEQQLHALMDKATRKNKGASSLLSFSSCFISDQTDWPFQPLDCSFLLSTCYPTDIVSWKPQFQPDLLTPPPQEILFSELFS</sequence>
<evidence type="ECO:0008006" key="2">
    <source>
        <dbReference type="Google" id="ProtNLM"/>
    </source>
</evidence>
<reference evidence="1" key="1">
    <citation type="submission" date="2024-02" db="EMBL/GenBank/DDBJ databases">
        <title>Sediminibacterium planktonica sp. nov. and Sediminibacterium longus sp. nov., isolated from surface lake and river water.</title>
        <authorList>
            <person name="Watanabe K."/>
            <person name="Takemine S."/>
            <person name="Ishii Y."/>
            <person name="Ogata Y."/>
            <person name="Shindo C."/>
            <person name="Suda W."/>
        </authorList>
    </citation>
    <scope>NUCLEOTIDE SEQUENCE</scope>
    <source>
        <strain evidence="1">KACHI17</strain>
    </source>
</reference>
<dbReference type="AlphaFoldDB" id="A0AAT9GLF2"/>
<gene>
    <name evidence="1" type="ORF">KACHI17_24000</name>
</gene>
<dbReference type="RefSeq" id="WP_353549148.1">
    <property type="nucleotide sequence ID" value="NZ_AP029612.1"/>
</dbReference>
<protein>
    <recommendedName>
        <fullName evidence="2">DUF4131 domain-containing protein</fullName>
    </recommendedName>
</protein>
<organism evidence="1">
    <name type="scientific">Sediminibacterium sp. KACHI17</name>
    <dbReference type="NCBI Taxonomy" id="1751071"/>
    <lineage>
        <taxon>Bacteria</taxon>
        <taxon>Pseudomonadati</taxon>
        <taxon>Bacteroidota</taxon>
        <taxon>Chitinophagia</taxon>
        <taxon>Chitinophagales</taxon>
        <taxon>Chitinophagaceae</taxon>
        <taxon>Sediminibacterium</taxon>
    </lineage>
</organism>
<proteinExistence type="predicted"/>
<evidence type="ECO:0000313" key="1">
    <source>
        <dbReference type="EMBL" id="BFG71519.1"/>
    </source>
</evidence>